<proteinExistence type="predicted"/>
<protein>
    <submittedName>
        <fullName evidence="1">Uncharacterized protein</fullName>
    </submittedName>
</protein>
<sequence>MKEYDIFIPLYYNDGRAIEAQKLQELQRLLRDHFDGLTFFPQPNEGFWTMAGVTYRDEIVIYRVITSNESQARQFLTGLKEHLKTELAQEEILIVARDVETL</sequence>
<dbReference type="Proteomes" id="UP000019141">
    <property type="component" value="Unassembled WGS sequence"/>
</dbReference>
<keyword evidence="2" id="KW-1185">Reference proteome</keyword>
<dbReference type="AlphaFoldDB" id="W4LUM8"/>
<dbReference type="HOGENOM" id="CLU_153885_0_0_7"/>
<accession>W4LUM8</accession>
<name>W4LUM8_ENTF1</name>
<evidence type="ECO:0000313" key="2">
    <source>
        <dbReference type="Proteomes" id="UP000019141"/>
    </source>
</evidence>
<dbReference type="EMBL" id="AZHW01000234">
    <property type="protein sequence ID" value="ETX01401.1"/>
    <property type="molecule type" value="Genomic_DNA"/>
</dbReference>
<organism evidence="1 2">
    <name type="scientific">Entotheonella factor</name>
    <dbReference type="NCBI Taxonomy" id="1429438"/>
    <lineage>
        <taxon>Bacteria</taxon>
        <taxon>Pseudomonadati</taxon>
        <taxon>Nitrospinota/Tectimicrobiota group</taxon>
        <taxon>Candidatus Tectimicrobiota</taxon>
        <taxon>Candidatus Entotheonellia</taxon>
        <taxon>Candidatus Entotheonellales</taxon>
        <taxon>Candidatus Entotheonellaceae</taxon>
        <taxon>Candidatus Entotheonella</taxon>
    </lineage>
</organism>
<gene>
    <name evidence="1" type="ORF">ETSY1_07495</name>
</gene>
<reference evidence="1 2" key="1">
    <citation type="journal article" date="2014" name="Nature">
        <title>An environmental bacterial taxon with a large and distinct metabolic repertoire.</title>
        <authorList>
            <person name="Wilson M.C."/>
            <person name="Mori T."/>
            <person name="Ruckert C."/>
            <person name="Uria A.R."/>
            <person name="Helf M.J."/>
            <person name="Takada K."/>
            <person name="Gernert C."/>
            <person name="Steffens U.A."/>
            <person name="Heycke N."/>
            <person name="Schmitt S."/>
            <person name="Rinke C."/>
            <person name="Helfrich E.J."/>
            <person name="Brachmann A.O."/>
            <person name="Gurgui C."/>
            <person name="Wakimoto T."/>
            <person name="Kracht M."/>
            <person name="Crusemann M."/>
            <person name="Hentschel U."/>
            <person name="Abe I."/>
            <person name="Matsunaga S."/>
            <person name="Kalinowski J."/>
            <person name="Takeyama H."/>
            <person name="Piel J."/>
        </authorList>
    </citation>
    <scope>NUCLEOTIDE SEQUENCE [LARGE SCALE GENOMIC DNA]</scope>
    <source>
        <strain evidence="2">TSY1</strain>
    </source>
</reference>
<evidence type="ECO:0000313" key="1">
    <source>
        <dbReference type="EMBL" id="ETX01401.1"/>
    </source>
</evidence>
<comment type="caution">
    <text evidence="1">The sequence shown here is derived from an EMBL/GenBank/DDBJ whole genome shotgun (WGS) entry which is preliminary data.</text>
</comment>